<dbReference type="Proteomes" id="UP000664859">
    <property type="component" value="Unassembled WGS sequence"/>
</dbReference>
<evidence type="ECO:0000313" key="3">
    <source>
        <dbReference type="Proteomes" id="UP000664859"/>
    </source>
</evidence>
<evidence type="ECO:0000313" key="2">
    <source>
        <dbReference type="EMBL" id="KAG5179872.1"/>
    </source>
</evidence>
<dbReference type="AlphaFoldDB" id="A0A835YTQ6"/>
<evidence type="ECO:0000256" key="1">
    <source>
        <dbReference type="SAM" id="MobiDB-lite"/>
    </source>
</evidence>
<sequence length="165" mass="18811">MEDDEGFAETERPVTPPSLDELQRGKPTPSTDLPGLLRDRRIGRLSGVDVDRFIEDEAEQPIGTNLPDLSEYLEARQQFVGDESDEEYYRIQRPGQEEESINKALLKGLRKTATEPKRSSDWFDYGLGGLVKRSVYFLGFLAVLWEIYLNSPFFERALPPAPVVF</sequence>
<dbReference type="OrthoDB" id="46853at2759"/>
<proteinExistence type="predicted"/>
<organism evidence="2 3">
    <name type="scientific">Tribonema minus</name>
    <dbReference type="NCBI Taxonomy" id="303371"/>
    <lineage>
        <taxon>Eukaryota</taxon>
        <taxon>Sar</taxon>
        <taxon>Stramenopiles</taxon>
        <taxon>Ochrophyta</taxon>
        <taxon>PX clade</taxon>
        <taxon>Xanthophyceae</taxon>
        <taxon>Tribonematales</taxon>
        <taxon>Tribonemataceae</taxon>
        <taxon>Tribonema</taxon>
    </lineage>
</organism>
<name>A0A835YTQ6_9STRA</name>
<accession>A0A835YTQ6</accession>
<comment type="caution">
    <text evidence="2">The sequence shown here is derived from an EMBL/GenBank/DDBJ whole genome shotgun (WGS) entry which is preliminary data.</text>
</comment>
<protein>
    <submittedName>
        <fullName evidence="2">Uncharacterized protein</fullName>
    </submittedName>
</protein>
<reference evidence="2" key="1">
    <citation type="submission" date="2021-02" db="EMBL/GenBank/DDBJ databases">
        <title>First Annotated Genome of the Yellow-green Alga Tribonema minus.</title>
        <authorList>
            <person name="Mahan K.M."/>
        </authorList>
    </citation>
    <scope>NUCLEOTIDE SEQUENCE</scope>
    <source>
        <strain evidence="2">UTEX B ZZ1240</strain>
    </source>
</reference>
<gene>
    <name evidence="2" type="ORF">JKP88DRAFT_241833</name>
</gene>
<dbReference type="EMBL" id="JAFCMP010000445">
    <property type="protein sequence ID" value="KAG5179872.1"/>
    <property type="molecule type" value="Genomic_DNA"/>
</dbReference>
<feature type="region of interest" description="Disordered" evidence="1">
    <location>
        <begin position="1"/>
        <end position="38"/>
    </location>
</feature>
<keyword evidence="3" id="KW-1185">Reference proteome</keyword>